<dbReference type="PANTHER" id="PTHR13554:SF10">
    <property type="entry name" value="26S PROTEASOME NON-ATPASE REGULATORY SUBUNIT 5"/>
    <property type="match status" value="1"/>
</dbReference>
<comment type="caution">
    <text evidence="1">The sequence shown here is derived from an EMBL/GenBank/DDBJ whole genome shotgun (WGS) entry which is preliminary data.</text>
</comment>
<protein>
    <submittedName>
        <fullName evidence="1">26S proteasome non-ATPase regulatory subunit 5</fullName>
    </submittedName>
</protein>
<evidence type="ECO:0000313" key="2">
    <source>
        <dbReference type="Proteomes" id="UP001448207"/>
    </source>
</evidence>
<dbReference type="InterPro" id="IPR016024">
    <property type="entry name" value="ARM-type_fold"/>
</dbReference>
<dbReference type="InterPro" id="IPR011989">
    <property type="entry name" value="ARM-like"/>
</dbReference>
<accession>A0ABR3AV75</accession>
<dbReference type="InterPro" id="IPR019538">
    <property type="entry name" value="PSMD5"/>
</dbReference>
<dbReference type="Gene3D" id="1.25.10.10">
    <property type="entry name" value="Leucine-rich Repeat Variant"/>
    <property type="match status" value="1"/>
</dbReference>
<organism evidence="1 2">
    <name type="scientific">Phycomyces blakesleeanus</name>
    <dbReference type="NCBI Taxonomy" id="4837"/>
    <lineage>
        <taxon>Eukaryota</taxon>
        <taxon>Fungi</taxon>
        <taxon>Fungi incertae sedis</taxon>
        <taxon>Mucoromycota</taxon>
        <taxon>Mucoromycotina</taxon>
        <taxon>Mucoromycetes</taxon>
        <taxon>Mucorales</taxon>
        <taxon>Phycomycetaceae</taxon>
        <taxon>Phycomyces</taxon>
    </lineage>
</organism>
<gene>
    <name evidence="1" type="ORF">J3Q64DRAFT_1159839</name>
</gene>
<evidence type="ECO:0000313" key="1">
    <source>
        <dbReference type="EMBL" id="KAL0082485.1"/>
    </source>
</evidence>
<reference evidence="1 2" key="1">
    <citation type="submission" date="2024-04" db="EMBL/GenBank/DDBJ databases">
        <title>Symmetric and asymmetric DNA N6-adenine methylation regulates different biological responses in Mucorales.</title>
        <authorList>
            <consortium name="Lawrence Berkeley National Laboratory"/>
            <person name="Lax C."/>
            <person name="Mondo S.J."/>
            <person name="Osorio-Concepcion M."/>
            <person name="Muszewska A."/>
            <person name="Corrochano-Luque M."/>
            <person name="Gutierrez G."/>
            <person name="Riley R."/>
            <person name="Lipzen A."/>
            <person name="Guo J."/>
            <person name="Hundley H."/>
            <person name="Amirebrahimi M."/>
            <person name="Ng V."/>
            <person name="Lorenzo-Gutierrez D."/>
            <person name="Binder U."/>
            <person name="Yang J."/>
            <person name="Song Y."/>
            <person name="Canovas D."/>
            <person name="Navarro E."/>
            <person name="Freitag M."/>
            <person name="Gabaldon T."/>
            <person name="Grigoriev I.V."/>
            <person name="Corrochano L.M."/>
            <person name="Nicolas F.E."/>
            <person name="Garre V."/>
        </authorList>
    </citation>
    <scope>NUCLEOTIDE SEQUENCE [LARGE SCALE GENOMIC DNA]</scope>
    <source>
        <strain evidence="1 2">L51</strain>
    </source>
</reference>
<dbReference type="EMBL" id="JBCLYO010000015">
    <property type="protein sequence ID" value="KAL0082485.1"/>
    <property type="molecule type" value="Genomic_DNA"/>
</dbReference>
<proteinExistence type="predicted"/>
<keyword evidence="1" id="KW-0647">Proteasome</keyword>
<dbReference type="GO" id="GO:0000502">
    <property type="term" value="C:proteasome complex"/>
    <property type="evidence" value="ECO:0007669"/>
    <property type="project" value="UniProtKB-KW"/>
</dbReference>
<dbReference type="Proteomes" id="UP001448207">
    <property type="component" value="Unassembled WGS sequence"/>
</dbReference>
<sequence>MSPAPTGPIEKAAQALQAGANISLQDKIASLRSLSVSLGENVSISQATQVFQVLPLADLYGAFSVEDDELTDAACALISKLLGPFSYDMVVATNEEFLLQGLSHFTPAIRCLSLEQVEKCVVSNSSVISMVNSQVFPLVLTTLAFQDIRTASKASGVLQKVALTEPGLEAFTSGISPMMLQQLVYIDGTVSFRIYELVVDVASSSENAFKKCESSGLLSIIHTQISSNDLLLRINAIEILHKLALKSGIEFLEKNNILQELSVLLSQEYDTDVVLVLTKCAIIKFFANLSESRDVEFGVIEQKHGIFERLSKCLYSTNNEVLTTAASCVGIIGSSVTGLGLILSSSLLGVFIEGYHSSGGETKTVFLRSLSKILGIQDESNPVVETMTENVYNLVNGRSTTLDELIKMAKQPMEDSRIAVFSVMQSISSHSWGQKLLSQSTEFIEFILNRAAETTQSGQTWKYGIVKNLVASPDSASNLGQNYTLLQQYIRQGPFYQPSETAVAVGNI</sequence>
<dbReference type="SUPFAM" id="SSF48371">
    <property type="entry name" value="ARM repeat"/>
    <property type="match status" value="1"/>
</dbReference>
<name>A0ABR3AV75_PHYBL</name>
<dbReference type="Pfam" id="PF10508">
    <property type="entry name" value="Proteasom_PSMB"/>
    <property type="match status" value="1"/>
</dbReference>
<keyword evidence="2" id="KW-1185">Reference proteome</keyword>
<dbReference type="PANTHER" id="PTHR13554">
    <property type="entry name" value="26S PROTEASOME NON-ATPASE REGULATORY SUBUNIT 5-RELATED"/>
    <property type="match status" value="1"/>
</dbReference>